<comment type="caution">
    <text evidence="2">The sequence shown here is derived from an EMBL/GenBank/DDBJ whole genome shotgun (WGS) entry which is preliminary data.</text>
</comment>
<dbReference type="Pfam" id="PF13020">
    <property type="entry name" value="NOV_C"/>
    <property type="match status" value="1"/>
</dbReference>
<sequence>MRQELKRYSSIGDKNGILFLCRKLLTGNNVSLSSVKAACSFVEGIDLVFPCGILALQELDLLNVEGDLCVSKSLTYHAIHEDVFIRELCSHCFNVLSKNGLFDDAQVTYDEQEDLFYIPRRAFRLESAVFRNLLVSFGAVKTDGLKFIISNEYEQIFKKAIKHKRTMSLSQLMEKLEHERLLGEEGELFVLDFERKRCPYTEQQKKIIKQISEIDVSAGYDIISFHSESSTQRRYIEVKTFEGNNHFHWSKNEIDSAKLRKHDYYIYLVDYNKINEEDYVPTMIQDPYQEVFMQGKWSFSVDSYLVEEKKC</sequence>
<keyword evidence="3" id="KW-1185">Reference proteome</keyword>
<dbReference type="PATRIC" id="fig|28128.5.peg.1739"/>
<proteinExistence type="predicted"/>
<dbReference type="OrthoDB" id="9781481at2"/>
<dbReference type="AlphaFoldDB" id="A0A133Q4X7"/>
<dbReference type="STRING" id="28128.HMPREF3226_01692"/>
<accession>A0A133Q4X7</accession>
<evidence type="ECO:0000313" key="2">
    <source>
        <dbReference type="EMBL" id="KXA37918.1"/>
    </source>
</evidence>
<dbReference type="RefSeq" id="WP_060940881.1">
    <property type="nucleotide sequence ID" value="NZ_KQ957269.1"/>
</dbReference>
<protein>
    <recommendedName>
        <fullName evidence="1">Protein NO VEIN C-terminal domain-containing protein</fullName>
    </recommendedName>
</protein>
<feature type="domain" description="Protein NO VEIN C-terminal" evidence="1">
    <location>
        <begin position="202"/>
        <end position="270"/>
    </location>
</feature>
<dbReference type="InterPro" id="IPR024975">
    <property type="entry name" value="NOV_C"/>
</dbReference>
<gene>
    <name evidence="2" type="ORF">HMPREF3226_01692</name>
</gene>
<evidence type="ECO:0000259" key="1">
    <source>
        <dbReference type="Pfam" id="PF13020"/>
    </source>
</evidence>
<reference evidence="3" key="1">
    <citation type="submission" date="2016-01" db="EMBL/GenBank/DDBJ databases">
        <authorList>
            <person name="Mitreva M."/>
            <person name="Pepin K.H."/>
            <person name="Mihindukulasuriya K.A."/>
            <person name="Fulton R."/>
            <person name="Fronick C."/>
            <person name="O'Laughlin M."/>
            <person name="Miner T."/>
            <person name="Herter B."/>
            <person name="Rosa B.A."/>
            <person name="Cordes M."/>
            <person name="Tomlinson C."/>
            <person name="Wollam A."/>
            <person name="Palsikar V.B."/>
            <person name="Mardis E.R."/>
            <person name="Wilson R.K."/>
        </authorList>
    </citation>
    <scope>NUCLEOTIDE SEQUENCE [LARGE SCALE GENOMIC DNA]</scope>
    <source>
        <strain evidence="3">MJR7716</strain>
    </source>
</reference>
<evidence type="ECO:0000313" key="3">
    <source>
        <dbReference type="Proteomes" id="UP000070533"/>
    </source>
</evidence>
<organism evidence="2 3">
    <name type="scientific">Prevotella corporis</name>
    <dbReference type="NCBI Taxonomy" id="28128"/>
    <lineage>
        <taxon>Bacteria</taxon>
        <taxon>Pseudomonadati</taxon>
        <taxon>Bacteroidota</taxon>
        <taxon>Bacteroidia</taxon>
        <taxon>Bacteroidales</taxon>
        <taxon>Prevotellaceae</taxon>
        <taxon>Prevotella</taxon>
    </lineage>
</organism>
<dbReference type="Proteomes" id="UP000070533">
    <property type="component" value="Unassembled WGS sequence"/>
</dbReference>
<dbReference type="EMBL" id="LRQG01000130">
    <property type="protein sequence ID" value="KXA37918.1"/>
    <property type="molecule type" value="Genomic_DNA"/>
</dbReference>
<name>A0A133Q4X7_9BACT</name>